<dbReference type="Proteomes" id="UP000828390">
    <property type="component" value="Unassembled WGS sequence"/>
</dbReference>
<organism evidence="2 3">
    <name type="scientific">Dreissena polymorpha</name>
    <name type="common">Zebra mussel</name>
    <name type="synonym">Mytilus polymorpha</name>
    <dbReference type="NCBI Taxonomy" id="45954"/>
    <lineage>
        <taxon>Eukaryota</taxon>
        <taxon>Metazoa</taxon>
        <taxon>Spiralia</taxon>
        <taxon>Lophotrochozoa</taxon>
        <taxon>Mollusca</taxon>
        <taxon>Bivalvia</taxon>
        <taxon>Autobranchia</taxon>
        <taxon>Heteroconchia</taxon>
        <taxon>Euheterodonta</taxon>
        <taxon>Imparidentia</taxon>
        <taxon>Neoheterodontei</taxon>
        <taxon>Myida</taxon>
        <taxon>Dreissenoidea</taxon>
        <taxon>Dreissenidae</taxon>
        <taxon>Dreissena</taxon>
    </lineage>
</organism>
<dbReference type="AlphaFoldDB" id="A0A9D4RKC9"/>
<accession>A0A9D4RKC9</accession>
<feature type="transmembrane region" description="Helical" evidence="1">
    <location>
        <begin position="65"/>
        <end position="98"/>
    </location>
</feature>
<dbReference type="Pfam" id="PF16015">
    <property type="entry name" value="Promethin"/>
    <property type="match status" value="1"/>
</dbReference>
<keyword evidence="1" id="KW-0812">Transmembrane</keyword>
<reference evidence="2" key="1">
    <citation type="journal article" date="2019" name="bioRxiv">
        <title>The Genome of the Zebra Mussel, Dreissena polymorpha: A Resource for Invasive Species Research.</title>
        <authorList>
            <person name="McCartney M.A."/>
            <person name="Auch B."/>
            <person name="Kono T."/>
            <person name="Mallez S."/>
            <person name="Zhang Y."/>
            <person name="Obille A."/>
            <person name="Becker A."/>
            <person name="Abrahante J.E."/>
            <person name="Garbe J."/>
            <person name="Badalamenti J.P."/>
            <person name="Herman A."/>
            <person name="Mangelson H."/>
            <person name="Liachko I."/>
            <person name="Sullivan S."/>
            <person name="Sone E.D."/>
            <person name="Koren S."/>
            <person name="Silverstein K.A.T."/>
            <person name="Beckman K.B."/>
            <person name="Gohl D.M."/>
        </authorList>
    </citation>
    <scope>NUCLEOTIDE SEQUENCE</scope>
    <source>
        <strain evidence="2">Duluth1</strain>
        <tissue evidence="2">Whole animal</tissue>
    </source>
</reference>
<evidence type="ECO:0000313" key="3">
    <source>
        <dbReference type="Proteomes" id="UP000828390"/>
    </source>
</evidence>
<dbReference type="EMBL" id="JAIWYP010000002">
    <property type="protein sequence ID" value="KAH3869385.1"/>
    <property type="molecule type" value="Genomic_DNA"/>
</dbReference>
<keyword evidence="3" id="KW-1185">Reference proteome</keyword>
<keyword evidence="1" id="KW-0472">Membrane</keyword>
<name>A0A9D4RKC9_DREPO</name>
<comment type="caution">
    <text evidence="2">The sequence shown here is derived from an EMBL/GenBank/DDBJ whole genome shotgun (WGS) entry which is preliminary data.</text>
</comment>
<feature type="transmembrane region" description="Helical" evidence="1">
    <location>
        <begin position="104"/>
        <end position="125"/>
    </location>
</feature>
<evidence type="ECO:0000256" key="1">
    <source>
        <dbReference type="SAM" id="Phobius"/>
    </source>
</evidence>
<proteinExistence type="predicted"/>
<sequence length="155" mass="17545">MESTMSLMADTVASTPRECDHGEVEYHEEQNPFTEFCKFLYEHFHMADKWSEIKLFQVKHPICSVYLIVTLGLIAVPVATFMVFVVSSLIFTFLGFLFFEGTLLAIGTVILGFVLLFVGMCAIGVSCFPCWRLLCTAVWEAVSCWTPRETSFSIK</sequence>
<gene>
    <name evidence="2" type="ORF">DPMN_032548</name>
</gene>
<evidence type="ECO:0000313" key="2">
    <source>
        <dbReference type="EMBL" id="KAH3869385.1"/>
    </source>
</evidence>
<protein>
    <submittedName>
        <fullName evidence="2">Uncharacterized protein</fullName>
    </submittedName>
</protein>
<reference evidence="2" key="2">
    <citation type="submission" date="2020-11" db="EMBL/GenBank/DDBJ databases">
        <authorList>
            <person name="McCartney M.A."/>
            <person name="Auch B."/>
            <person name="Kono T."/>
            <person name="Mallez S."/>
            <person name="Becker A."/>
            <person name="Gohl D.M."/>
            <person name="Silverstein K.A.T."/>
            <person name="Koren S."/>
            <person name="Bechman K.B."/>
            <person name="Herman A."/>
            <person name="Abrahante J.E."/>
            <person name="Garbe J."/>
        </authorList>
    </citation>
    <scope>NUCLEOTIDE SEQUENCE</scope>
    <source>
        <strain evidence="2">Duluth1</strain>
        <tissue evidence="2">Whole animal</tissue>
    </source>
</reference>
<keyword evidence="1" id="KW-1133">Transmembrane helix</keyword>